<reference evidence="2 3" key="1">
    <citation type="journal article" date="2019" name="Nat. Microbiol.">
        <title>Mediterranean grassland soil C-N compound turnover is dependent on rainfall and depth, and is mediated by genomically divergent microorganisms.</title>
        <authorList>
            <person name="Diamond S."/>
            <person name="Andeer P.F."/>
            <person name="Li Z."/>
            <person name="Crits-Christoph A."/>
            <person name="Burstein D."/>
            <person name="Anantharaman K."/>
            <person name="Lane K.R."/>
            <person name="Thomas B.C."/>
            <person name="Pan C."/>
            <person name="Northen T.R."/>
            <person name="Banfield J.F."/>
        </authorList>
    </citation>
    <scope>NUCLEOTIDE SEQUENCE [LARGE SCALE GENOMIC DNA]</scope>
    <source>
        <strain evidence="2">NP_6</strain>
    </source>
</reference>
<evidence type="ECO:0000313" key="3">
    <source>
        <dbReference type="Proteomes" id="UP000318093"/>
    </source>
</evidence>
<protein>
    <recommendedName>
        <fullName evidence="1">Bacterial DNA polymerase III alpha subunit NTPase domain-containing protein</fullName>
    </recommendedName>
</protein>
<dbReference type="EMBL" id="VBAN01000079">
    <property type="protein sequence ID" value="TMI84083.1"/>
    <property type="molecule type" value="Genomic_DNA"/>
</dbReference>
<dbReference type="Proteomes" id="UP000318093">
    <property type="component" value="Unassembled WGS sequence"/>
</dbReference>
<dbReference type="PANTHER" id="PTHR32294">
    <property type="entry name" value="DNA POLYMERASE III SUBUNIT ALPHA"/>
    <property type="match status" value="1"/>
</dbReference>
<comment type="caution">
    <text evidence="2">The sequence shown here is derived from an EMBL/GenBank/DDBJ whole genome shotgun (WGS) entry which is preliminary data.</text>
</comment>
<feature type="domain" description="Bacterial DNA polymerase III alpha subunit NTPase" evidence="1">
    <location>
        <begin position="1"/>
        <end position="159"/>
    </location>
</feature>
<dbReference type="InterPro" id="IPR041931">
    <property type="entry name" value="DNA_pol3_alpha_thumb_dom"/>
</dbReference>
<gene>
    <name evidence="2" type="ORF">E6H03_02660</name>
</gene>
<dbReference type="InterPro" id="IPR004805">
    <property type="entry name" value="DnaE2/DnaE/PolC"/>
</dbReference>
<dbReference type="GO" id="GO:0008408">
    <property type="term" value="F:3'-5' exonuclease activity"/>
    <property type="evidence" value="ECO:0007669"/>
    <property type="project" value="InterPro"/>
</dbReference>
<proteinExistence type="predicted"/>
<evidence type="ECO:0000313" key="2">
    <source>
        <dbReference type="EMBL" id="TMI84083.1"/>
    </source>
</evidence>
<evidence type="ECO:0000259" key="1">
    <source>
        <dbReference type="Pfam" id="PF07733"/>
    </source>
</evidence>
<accession>A0A537JKL1</accession>
<dbReference type="PANTHER" id="PTHR32294:SF0">
    <property type="entry name" value="DNA POLYMERASE III SUBUNIT ALPHA"/>
    <property type="match status" value="1"/>
</dbReference>
<dbReference type="InterPro" id="IPR011708">
    <property type="entry name" value="DNA_pol3_alpha_NTPase_dom"/>
</dbReference>
<dbReference type="Pfam" id="PF07733">
    <property type="entry name" value="DNA_pol3_alpha"/>
    <property type="match status" value="1"/>
</dbReference>
<dbReference type="Gene3D" id="1.10.10.1600">
    <property type="entry name" value="Bacterial DNA polymerase III alpha subunit, thumb domain"/>
    <property type="match status" value="1"/>
</dbReference>
<organism evidence="2 3">
    <name type="scientific">Candidatus Segetimicrobium genomatis</name>
    <dbReference type="NCBI Taxonomy" id="2569760"/>
    <lineage>
        <taxon>Bacteria</taxon>
        <taxon>Bacillati</taxon>
        <taxon>Candidatus Sysuimicrobiota</taxon>
        <taxon>Candidatus Sysuimicrobiia</taxon>
        <taxon>Candidatus Sysuimicrobiales</taxon>
        <taxon>Candidatus Segetimicrobiaceae</taxon>
        <taxon>Candidatus Segetimicrobium</taxon>
    </lineage>
</organism>
<dbReference type="AlphaFoldDB" id="A0A537JKL1"/>
<name>A0A537JKL1_9BACT</name>
<sequence length="240" mass="26293">MPDIDVDFMDSRRDEVIKYVMDKYGADRVAQIITFGTMGARAAIRDVGRAMGLPYGDVDRIAKMIPGPTVTLKEAIEAEPELRETSERDPQIRRLLDLAQKLEGVARHASTHAAGVIIARDPLIEQVPLQRATKGDLVMTQYDMNSVAAIGLLKMDFLGLTNLTVLDAAIRIIRETRGVEIDLARIRPGSSSLRAAACAGTSRTCAPTGSRTSWRWSRCSAPARWRTSRPTSAGSTARSR</sequence>
<dbReference type="GO" id="GO:0006260">
    <property type="term" value="P:DNA replication"/>
    <property type="evidence" value="ECO:0007669"/>
    <property type="project" value="InterPro"/>
</dbReference>